<evidence type="ECO:0000313" key="1">
    <source>
        <dbReference type="EMBL" id="MDQ0687662.1"/>
    </source>
</evidence>
<dbReference type="EMBL" id="JAUSYA010000001">
    <property type="protein sequence ID" value="MDQ0687662.1"/>
    <property type="molecule type" value="Genomic_DNA"/>
</dbReference>
<keyword evidence="2" id="KW-1185">Reference proteome</keyword>
<organism evidence="1 2">
    <name type="scientific">Streptomyces achromogenes</name>
    <dbReference type="NCBI Taxonomy" id="67255"/>
    <lineage>
        <taxon>Bacteria</taxon>
        <taxon>Bacillati</taxon>
        <taxon>Actinomycetota</taxon>
        <taxon>Actinomycetes</taxon>
        <taxon>Kitasatosporales</taxon>
        <taxon>Streptomycetaceae</taxon>
        <taxon>Streptomyces</taxon>
    </lineage>
</organism>
<name>A0ABU0QAG9_STRAH</name>
<gene>
    <name evidence="1" type="ORF">QFZ56_006625</name>
</gene>
<dbReference type="Proteomes" id="UP001243364">
    <property type="component" value="Unassembled WGS sequence"/>
</dbReference>
<sequence length="91" mass="9701">MPVIARGMAGKVGNASLPPCRAGRRIVRMAQRTLLLVLFDGVQSLDVTGPLEVFAGAEQHTPGAYRIRTASLDGRPVRTSGGLARSRFILT</sequence>
<reference evidence="1 2" key="1">
    <citation type="submission" date="2023-07" db="EMBL/GenBank/DDBJ databases">
        <title>Comparative genomics of wheat-associated soil bacteria to identify genetic determinants of phenazine resistance.</title>
        <authorList>
            <person name="Mouncey N."/>
        </authorList>
    </citation>
    <scope>NUCLEOTIDE SEQUENCE [LARGE SCALE GENOMIC DNA]</scope>
    <source>
        <strain evidence="1 2">W4I19-2</strain>
    </source>
</reference>
<accession>A0ABU0QAG9</accession>
<dbReference type="SUPFAM" id="SSF52317">
    <property type="entry name" value="Class I glutamine amidotransferase-like"/>
    <property type="match status" value="1"/>
</dbReference>
<proteinExistence type="predicted"/>
<evidence type="ECO:0000313" key="2">
    <source>
        <dbReference type="Proteomes" id="UP001243364"/>
    </source>
</evidence>
<protein>
    <submittedName>
        <fullName evidence="1">Uncharacterized protein</fullName>
    </submittedName>
</protein>
<dbReference type="Gene3D" id="3.40.50.880">
    <property type="match status" value="1"/>
</dbReference>
<comment type="caution">
    <text evidence="1">The sequence shown here is derived from an EMBL/GenBank/DDBJ whole genome shotgun (WGS) entry which is preliminary data.</text>
</comment>
<dbReference type="InterPro" id="IPR029062">
    <property type="entry name" value="Class_I_gatase-like"/>
</dbReference>